<organism evidence="1 2">
    <name type="scientific">Lysinibacillus capsici</name>
    <dbReference type="NCBI Taxonomy" id="2115968"/>
    <lineage>
        <taxon>Bacteria</taxon>
        <taxon>Bacillati</taxon>
        <taxon>Bacillota</taxon>
        <taxon>Bacilli</taxon>
        <taxon>Bacillales</taxon>
        <taxon>Bacillaceae</taxon>
        <taxon>Lysinibacillus</taxon>
    </lineage>
</organism>
<dbReference type="AlphaFoldDB" id="A0A2X1A1D5"/>
<evidence type="ECO:0000313" key="2">
    <source>
        <dbReference type="Proteomes" id="UP000251431"/>
    </source>
</evidence>
<dbReference type="Proteomes" id="UP000251431">
    <property type="component" value="Unassembled WGS sequence"/>
</dbReference>
<reference evidence="1 2" key="1">
    <citation type="submission" date="2018-06" db="EMBL/GenBank/DDBJ databases">
        <authorList>
            <consortium name="Pathogen Informatics"/>
            <person name="Doyle S."/>
        </authorList>
    </citation>
    <scope>NUCLEOTIDE SEQUENCE [LARGE SCALE GENOMIC DNA]</scope>
    <source>
        <strain evidence="1 2">NCTC7582</strain>
    </source>
</reference>
<protein>
    <submittedName>
        <fullName evidence="1">Uncharacterized protein</fullName>
    </submittedName>
</protein>
<proteinExistence type="predicted"/>
<sequence length="124" mass="13921">MKKIGLLIVALFVVSGVFIDSNKLLYPPLPIDSLTPKEAIQKLNASPFDLVALSNDKKATWYLAAISARGIQKVDEDIQQMMANEGWAFLEKEGSGLFFEKNGERSIVTTEMWTKQYVLVQIQK</sequence>
<dbReference type="RefSeq" id="WP_054549232.1">
    <property type="nucleotide sequence ID" value="NZ_CP185283.1"/>
</dbReference>
<evidence type="ECO:0000313" key="1">
    <source>
        <dbReference type="EMBL" id="SPU38993.1"/>
    </source>
</evidence>
<dbReference type="EMBL" id="UAQE01000004">
    <property type="protein sequence ID" value="SPU38993.1"/>
    <property type="molecule type" value="Genomic_DNA"/>
</dbReference>
<name>A0A2X1A1D5_9BACI</name>
<gene>
    <name evidence="1" type="ORF">NCTC7582_04967</name>
</gene>
<accession>A0A2X1A1D5</accession>